<dbReference type="AlphaFoldDB" id="A0AAP0LFI7"/>
<dbReference type="EMBL" id="JBBNAF010000001">
    <property type="protein sequence ID" value="KAK9168705.1"/>
    <property type="molecule type" value="Genomic_DNA"/>
</dbReference>
<evidence type="ECO:0000313" key="2">
    <source>
        <dbReference type="Proteomes" id="UP001420932"/>
    </source>
</evidence>
<reference evidence="1 2" key="1">
    <citation type="submission" date="2024-01" db="EMBL/GenBank/DDBJ databases">
        <title>Genome assemblies of Stephania.</title>
        <authorList>
            <person name="Yang L."/>
        </authorList>
    </citation>
    <scope>NUCLEOTIDE SEQUENCE [LARGE SCALE GENOMIC DNA]</scope>
    <source>
        <strain evidence="1">YNDBR</strain>
        <tissue evidence="1">Leaf</tissue>
    </source>
</reference>
<name>A0AAP0LFI7_9MAGN</name>
<comment type="caution">
    <text evidence="1">The sequence shown here is derived from an EMBL/GenBank/DDBJ whole genome shotgun (WGS) entry which is preliminary data.</text>
</comment>
<dbReference type="Proteomes" id="UP001420932">
    <property type="component" value="Unassembled WGS sequence"/>
</dbReference>
<proteinExistence type="predicted"/>
<organism evidence="1 2">
    <name type="scientific">Stephania yunnanensis</name>
    <dbReference type="NCBI Taxonomy" id="152371"/>
    <lineage>
        <taxon>Eukaryota</taxon>
        <taxon>Viridiplantae</taxon>
        <taxon>Streptophyta</taxon>
        <taxon>Embryophyta</taxon>
        <taxon>Tracheophyta</taxon>
        <taxon>Spermatophyta</taxon>
        <taxon>Magnoliopsida</taxon>
        <taxon>Ranunculales</taxon>
        <taxon>Menispermaceae</taxon>
        <taxon>Menispermoideae</taxon>
        <taxon>Cissampelideae</taxon>
        <taxon>Stephania</taxon>
    </lineage>
</organism>
<gene>
    <name evidence="1" type="ORF">Syun_000845</name>
</gene>
<protein>
    <submittedName>
        <fullName evidence="1">Uncharacterized protein</fullName>
    </submittedName>
</protein>
<sequence>MYSKDINSNNKAKVESYKNEIGESPKCSKKVVDLLLPQHSEVEAGAGSFHLISAHDEPIELLRKDIKDIQTLLLRIMQDNTLARGELRQFQEQLAYMEQALMDRLGISFEPLRDVPDDSKTDNNLDD</sequence>
<evidence type="ECO:0000313" key="1">
    <source>
        <dbReference type="EMBL" id="KAK9168705.1"/>
    </source>
</evidence>
<keyword evidence="2" id="KW-1185">Reference proteome</keyword>
<accession>A0AAP0LFI7</accession>